<evidence type="ECO:0000313" key="2">
    <source>
        <dbReference type="EMBL" id="GAT70013.1"/>
    </source>
</evidence>
<keyword evidence="3" id="KW-1185">Reference proteome</keyword>
<feature type="region of interest" description="Disordered" evidence="1">
    <location>
        <begin position="1"/>
        <end position="22"/>
    </location>
</feature>
<proteinExistence type="predicted"/>
<dbReference type="AlphaFoldDB" id="A0A161MDZ1"/>
<comment type="caution">
    <text evidence="2">The sequence shown here is derived from an EMBL/GenBank/DDBJ whole genome shotgun (WGS) entry which is preliminary data.</text>
</comment>
<dbReference type="EMBL" id="BDCX01000015">
    <property type="protein sequence ID" value="GAT70013.1"/>
    <property type="molecule type" value="Genomic_DNA"/>
</dbReference>
<gene>
    <name evidence="2" type="ORF">PS9374_05693</name>
</gene>
<accession>A0A161MDZ1</accession>
<organism evidence="2 3">
    <name type="scientific">Planomonospora sphaerica</name>
    <dbReference type="NCBI Taxonomy" id="161355"/>
    <lineage>
        <taxon>Bacteria</taxon>
        <taxon>Bacillati</taxon>
        <taxon>Actinomycetota</taxon>
        <taxon>Actinomycetes</taxon>
        <taxon>Streptosporangiales</taxon>
        <taxon>Streptosporangiaceae</taxon>
        <taxon>Planomonospora</taxon>
    </lineage>
</organism>
<name>A0A161MDZ1_9ACTN</name>
<feature type="compositionally biased region" description="Basic and acidic residues" evidence="1">
    <location>
        <begin position="1"/>
        <end position="10"/>
    </location>
</feature>
<evidence type="ECO:0000256" key="1">
    <source>
        <dbReference type="SAM" id="MobiDB-lite"/>
    </source>
</evidence>
<reference evidence="2 3" key="1">
    <citation type="journal article" date="2016" name="Genome Announc.">
        <title>Draft Genome Sequence of Planomonospora sphaerica JCM9374, a Rare Actinomycete.</title>
        <authorList>
            <person name="Dohra H."/>
            <person name="Suzuki T."/>
            <person name="Inoue Y."/>
            <person name="Kodani S."/>
        </authorList>
    </citation>
    <scope>NUCLEOTIDE SEQUENCE [LARGE SCALE GENOMIC DNA]</scope>
    <source>
        <strain evidence="2 3">JCM 9374</strain>
    </source>
</reference>
<evidence type="ECO:0000313" key="3">
    <source>
        <dbReference type="Proteomes" id="UP000077701"/>
    </source>
</evidence>
<reference evidence="3" key="2">
    <citation type="submission" date="2016-04" db="EMBL/GenBank/DDBJ databases">
        <title>Planomonospora sphaerica JCM9374 whole genome shotgun sequence.</title>
        <authorList>
            <person name="Suzuki T."/>
            <person name="Dohra H."/>
            <person name="Kodani S."/>
        </authorList>
    </citation>
    <scope>NUCLEOTIDE SEQUENCE [LARGE SCALE GENOMIC DNA]</scope>
    <source>
        <strain evidence="3">JCM 9374</strain>
    </source>
</reference>
<dbReference type="STRING" id="161355.PS9374_05693"/>
<dbReference type="Proteomes" id="UP000077701">
    <property type="component" value="Unassembled WGS sequence"/>
</dbReference>
<sequence length="41" mass="4694">MHRFEVREAVEEAEATERQGPGSRPIYTYLVGYAENVAFYG</sequence>
<protein>
    <submittedName>
        <fullName evidence="2">Uncharacterized protein</fullName>
    </submittedName>
</protein>